<dbReference type="SUPFAM" id="SSF55920">
    <property type="entry name" value="Creatinase/aminopeptidase"/>
    <property type="match status" value="1"/>
</dbReference>
<keyword evidence="5 6" id="KW-0378">Hydrolase</keyword>
<dbReference type="EC" id="3.4.11.18" evidence="6 7"/>
<feature type="binding site" evidence="6">
    <location>
        <position position="202"/>
    </location>
    <ligand>
        <name>a divalent metal cation</name>
        <dbReference type="ChEBI" id="CHEBI:60240"/>
        <label>2</label>
        <note>catalytic</note>
    </ligand>
</feature>
<dbReference type="InterPro" id="IPR036005">
    <property type="entry name" value="Creatinase/aminopeptidase-like"/>
</dbReference>
<comment type="function">
    <text evidence="1 6">Removes the N-terminal methionine from nascent proteins. The N-terminal methionine is often cleaved when the second residue in the primary sequence is small and uncharged (Met-Ala-, Cys, Gly, Pro, Ser, Thr, or Val). Requires deformylation of the N(alpha)-formylated initiator methionine before it can be hydrolyzed.</text>
</comment>
<evidence type="ECO:0000256" key="4">
    <source>
        <dbReference type="ARBA" id="ARBA00022723"/>
    </source>
</evidence>
<feature type="binding site" evidence="6">
    <location>
        <position position="77"/>
    </location>
    <ligand>
        <name>substrate</name>
    </ligand>
</feature>
<dbReference type="Proteomes" id="UP001484199">
    <property type="component" value="Chromosome"/>
</dbReference>
<evidence type="ECO:0000256" key="3">
    <source>
        <dbReference type="ARBA" id="ARBA00022670"/>
    </source>
</evidence>
<dbReference type="InterPro" id="IPR002467">
    <property type="entry name" value="Pept_M24A_MAP1"/>
</dbReference>
<dbReference type="HAMAP" id="MF_01974">
    <property type="entry name" value="MetAP_1"/>
    <property type="match status" value="1"/>
</dbReference>
<dbReference type="PANTHER" id="PTHR43330:SF27">
    <property type="entry name" value="METHIONINE AMINOPEPTIDASE"/>
    <property type="match status" value="1"/>
</dbReference>
<reference evidence="9" key="1">
    <citation type="submission" date="2024-03" db="EMBL/GenBank/DDBJ databases">
        <title>The Complete Genome of 'Candidatus Phytoplasma fraxini' AshY1 from the Ash Yellows Group.</title>
        <authorList>
            <person name="Boehm J.W."/>
            <person name="Huettel B."/>
            <person name="Schneider B."/>
            <person name="Kube M."/>
        </authorList>
    </citation>
    <scope>NUCLEOTIDE SEQUENCE [LARGE SCALE GENOMIC DNA]</scope>
    <source>
        <strain evidence="9">AshY1</strain>
    </source>
</reference>
<feature type="binding site" evidence="6">
    <location>
        <position position="95"/>
    </location>
    <ligand>
        <name>a divalent metal cation</name>
        <dbReference type="ChEBI" id="CHEBI:60240"/>
        <label>1</label>
    </ligand>
</feature>
<name>A0ABZ2U980_ASHYP</name>
<comment type="subunit">
    <text evidence="6">Monomer.</text>
</comment>
<dbReference type="InterPro" id="IPR001714">
    <property type="entry name" value="Pept_M24_MAP"/>
</dbReference>
<feature type="binding site" evidence="6">
    <location>
        <position position="176"/>
    </location>
    <ligand>
        <name>substrate</name>
    </ligand>
</feature>
<dbReference type="NCBIfam" id="TIGR00500">
    <property type="entry name" value="met_pdase_I"/>
    <property type="match status" value="1"/>
</dbReference>
<evidence type="ECO:0000256" key="1">
    <source>
        <dbReference type="ARBA" id="ARBA00002521"/>
    </source>
</evidence>
<dbReference type="RefSeq" id="WP_341266616.1">
    <property type="nucleotide sequence ID" value="NZ_CP146843.1"/>
</dbReference>
<dbReference type="PANTHER" id="PTHR43330">
    <property type="entry name" value="METHIONINE AMINOPEPTIDASE"/>
    <property type="match status" value="1"/>
</dbReference>
<keyword evidence="2 6" id="KW-0031">Aminopeptidase</keyword>
<organism evidence="9 10">
    <name type="scientific">Ash yellows phytoplasma</name>
    <dbReference type="NCBI Taxonomy" id="35780"/>
    <lineage>
        <taxon>Bacteria</taxon>
        <taxon>Bacillati</taxon>
        <taxon>Mycoplasmatota</taxon>
        <taxon>Mollicutes</taxon>
        <taxon>Acholeplasmatales</taxon>
        <taxon>Acholeplasmataceae</taxon>
        <taxon>Candidatus Phytoplasma</taxon>
        <taxon>16SrVII (Ash yellows group)</taxon>
    </lineage>
</organism>
<keyword evidence="10" id="KW-1185">Reference proteome</keyword>
<comment type="catalytic activity">
    <reaction evidence="6 7">
        <text>Release of N-terminal amino acids, preferentially methionine, from peptides and arylamides.</text>
        <dbReference type="EC" id="3.4.11.18"/>
    </reaction>
</comment>
<comment type="cofactor">
    <cofactor evidence="6">
        <name>Co(2+)</name>
        <dbReference type="ChEBI" id="CHEBI:48828"/>
    </cofactor>
    <cofactor evidence="6">
        <name>Zn(2+)</name>
        <dbReference type="ChEBI" id="CHEBI:29105"/>
    </cofactor>
    <cofactor evidence="6">
        <name>Mn(2+)</name>
        <dbReference type="ChEBI" id="CHEBI:29035"/>
    </cofactor>
    <cofactor evidence="6">
        <name>Fe(2+)</name>
        <dbReference type="ChEBI" id="CHEBI:29033"/>
    </cofactor>
    <text evidence="6">Binds 2 divalent metal cations per subunit. Has a high-affinity and a low affinity metal-binding site. The true nature of the physiological cofactor is under debate. The enzyme is active with cobalt, zinc, manganese or divalent iron ions. Most likely, methionine aminopeptidases function as mononuclear Fe(2+)-metalloproteases under physiological conditions, and the catalytically relevant metal-binding site has been assigned to the histidine-containing high-affinity site.</text>
</comment>
<feature type="domain" description="Peptidase M24" evidence="8">
    <location>
        <begin position="12"/>
        <end position="240"/>
    </location>
</feature>
<dbReference type="Pfam" id="PF00557">
    <property type="entry name" value="Peptidase_M24"/>
    <property type="match status" value="1"/>
</dbReference>
<feature type="binding site" evidence="6">
    <location>
        <position position="169"/>
    </location>
    <ligand>
        <name>a divalent metal cation</name>
        <dbReference type="ChEBI" id="CHEBI:60240"/>
        <label>2</label>
        <note>catalytic</note>
    </ligand>
</feature>
<feature type="binding site" evidence="6">
    <location>
        <position position="106"/>
    </location>
    <ligand>
        <name>a divalent metal cation</name>
        <dbReference type="ChEBI" id="CHEBI:60240"/>
        <label>2</label>
        <note>catalytic</note>
    </ligand>
</feature>
<evidence type="ECO:0000313" key="10">
    <source>
        <dbReference type="Proteomes" id="UP001484199"/>
    </source>
</evidence>
<keyword evidence="3 6" id="KW-0645">Protease</keyword>
<sequence length="257" mass="28634">MALIKTLNEITIMREAGKILSCIREEITHFFKIGISTFELDIIASDIIKKHGVVSAFKGYQGFGGHICISVNEGVVHGLPSKKKILKFGDIFTLDIGIKHKGYFVDSAWTYVLGQVPSKVQKLLDQTQESLFAGIEQVKPGNKISDISLAISKIGTSNNYGIVEIFSGHGIGKKLHEKPYIFNFDFVPEDYVLKPGMTFCIEPIFTLGSEKVKILKDGWTAITLDSSLSAHFEHTVLVTDTGYEILTKINKRMKENY</sequence>
<evidence type="ECO:0000256" key="7">
    <source>
        <dbReference type="RuleBase" id="RU003653"/>
    </source>
</evidence>
<keyword evidence="4 6" id="KW-0479">Metal-binding</keyword>
<evidence type="ECO:0000256" key="2">
    <source>
        <dbReference type="ARBA" id="ARBA00022438"/>
    </source>
</evidence>
<feature type="binding site" evidence="6">
    <location>
        <position position="233"/>
    </location>
    <ligand>
        <name>a divalent metal cation</name>
        <dbReference type="ChEBI" id="CHEBI:60240"/>
        <label>2</label>
        <note>catalytic</note>
    </ligand>
</feature>
<comment type="similarity">
    <text evidence="6">Belongs to the peptidase M24A family. Methionine aminopeptidase type 1 subfamily.</text>
</comment>
<dbReference type="GO" id="GO:0004177">
    <property type="term" value="F:aminopeptidase activity"/>
    <property type="evidence" value="ECO:0007669"/>
    <property type="project" value="UniProtKB-KW"/>
</dbReference>
<evidence type="ECO:0000259" key="8">
    <source>
        <dbReference type="Pfam" id="PF00557"/>
    </source>
</evidence>
<dbReference type="Gene3D" id="3.90.230.10">
    <property type="entry name" value="Creatinase/methionine aminopeptidase superfamily"/>
    <property type="match status" value="1"/>
</dbReference>
<dbReference type="PROSITE" id="PS00680">
    <property type="entry name" value="MAP_1"/>
    <property type="match status" value="1"/>
</dbReference>
<evidence type="ECO:0000256" key="6">
    <source>
        <dbReference type="HAMAP-Rule" id="MF_01974"/>
    </source>
</evidence>
<accession>A0ABZ2U980</accession>
<proteinExistence type="inferred from homology"/>
<feature type="binding site" evidence="6">
    <location>
        <position position="233"/>
    </location>
    <ligand>
        <name>a divalent metal cation</name>
        <dbReference type="ChEBI" id="CHEBI:60240"/>
        <label>1</label>
    </ligand>
</feature>
<feature type="binding site" evidence="6">
    <location>
        <position position="106"/>
    </location>
    <ligand>
        <name>a divalent metal cation</name>
        <dbReference type="ChEBI" id="CHEBI:60240"/>
        <label>1</label>
    </ligand>
</feature>
<protein>
    <recommendedName>
        <fullName evidence="6 7">Methionine aminopeptidase</fullName>
        <shortName evidence="6">MAP</shortName>
        <shortName evidence="6">MetAP</shortName>
        <ecNumber evidence="6 7">3.4.11.18</ecNumber>
    </recommendedName>
    <alternativeName>
        <fullName evidence="6">Peptidase M</fullName>
    </alternativeName>
</protein>
<gene>
    <name evidence="6" type="primary">map</name>
    <name evidence="9" type="ORF">AshY1_00510</name>
</gene>
<dbReference type="PRINTS" id="PR00599">
    <property type="entry name" value="MAPEPTIDASE"/>
</dbReference>
<evidence type="ECO:0000256" key="5">
    <source>
        <dbReference type="ARBA" id="ARBA00022801"/>
    </source>
</evidence>
<dbReference type="InterPro" id="IPR000994">
    <property type="entry name" value="Pept_M24"/>
</dbReference>
<evidence type="ECO:0000313" key="9">
    <source>
        <dbReference type="EMBL" id="WYY26207.1"/>
    </source>
</evidence>
<dbReference type="CDD" id="cd01086">
    <property type="entry name" value="MetAP1"/>
    <property type="match status" value="1"/>
</dbReference>
<dbReference type="EMBL" id="CP146843">
    <property type="protein sequence ID" value="WYY26207.1"/>
    <property type="molecule type" value="Genomic_DNA"/>
</dbReference>